<comment type="caution">
    <text evidence="1">The sequence shown here is derived from an EMBL/GenBank/DDBJ whole genome shotgun (WGS) entry which is preliminary data.</text>
</comment>
<keyword evidence="2" id="KW-1185">Reference proteome</keyword>
<dbReference type="EMBL" id="BAABIW010000022">
    <property type="protein sequence ID" value="GAA5033429.1"/>
    <property type="molecule type" value="Genomic_DNA"/>
</dbReference>
<evidence type="ECO:0000313" key="1">
    <source>
        <dbReference type="EMBL" id="GAA5033429.1"/>
    </source>
</evidence>
<protein>
    <submittedName>
        <fullName evidence="1">Uncharacterized protein</fullName>
    </submittedName>
</protein>
<proteinExistence type="predicted"/>
<accession>A0ABP9JJT9</accession>
<sequence length="134" mass="14792">MVQWDFSADVDRLLRLAESGQAPRSMSQMVDATRAVVRPDRSDPARLQSWLVANAEALVGQQLLAASVHAQPSPLTDLPRVLHEWRARADNPSASAAVSWLKEEYPALLRAWLLARVEDLVAAELAPDGDRRTS</sequence>
<dbReference type="RefSeq" id="WP_345508635.1">
    <property type="nucleotide sequence ID" value="NZ_BAABIW010000022.1"/>
</dbReference>
<gene>
    <name evidence="1" type="ORF">GCM10023258_33280</name>
</gene>
<organism evidence="1 2">
    <name type="scientific">Terrabacter aeriphilus</name>
    <dbReference type="NCBI Taxonomy" id="515662"/>
    <lineage>
        <taxon>Bacteria</taxon>
        <taxon>Bacillati</taxon>
        <taxon>Actinomycetota</taxon>
        <taxon>Actinomycetes</taxon>
        <taxon>Micrococcales</taxon>
        <taxon>Intrasporangiaceae</taxon>
        <taxon>Terrabacter</taxon>
    </lineage>
</organism>
<name>A0ABP9JJT9_9MICO</name>
<dbReference type="Proteomes" id="UP001500427">
    <property type="component" value="Unassembled WGS sequence"/>
</dbReference>
<reference evidence="2" key="1">
    <citation type="journal article" date="2019" name="Int. J. Syst. Evol. Microbiol.">
        <title>The Global Catalogue of Microorganisms (GCM) 10K type strain sequencing project: providing services to taxonomists for standard genome sequencing and annotation.</title>
        <authorList>
            <consortium name="The Broad Institute Genomics Platform"/>
            <consortium name="The Broad Institute Genome Sequencing Center for Infectious Disease"/>
            <person name="Wu L."/>
            <person name="Ma J."/>
        </authorList>
    </citation>
    <scope>NUCLEOTIDE SEQUENCE [LARGE SCALE GENOMIC DNA]</scope>
    <source>
        <strain evidence="2">JCM 17687</strain>
    </source>
</reference>
<evidence type="ECO:0000313" key="2">
    <source>
        <dbReference type="Proteomes" id="UP001500427"/>
    </source>
</evidence>